<dbReference type="PANTHER" id="PTHR42702">
    <property type="entry name" value="NUCLEOTIDE PYROPHOSPHOHYDROLASE"/>
    <property type="match status" value="1"/>
</dbReference>
<evidence type="ECO:0000313" key="2">
    <source>
        <dbReference type="EMBL" id="HEF87741.1"/>
    </source>
</evidence>
<name>A0A7C2FEV7_9CREN</name>
<evidence type="ECO:0000259" key="1">
    <source>
        <dbReference type="Pfam" id="PF03819"/>
    </source>
</evidence>
<feature type="domain" description="NTP pyrophosphohydrolase MazG-like" evidence="1">
    <location>
        <begin position="30"/>
        <end position="83"/>
    </location>
</feature>
<sequence length="91" mass="10486">MVLEMRIRDAQELIKNRFLERDSTRGLFATFAWFSEEVGELAEALLKMDHKLIEEEVADVLAWLLSIANLVNIDVEEAFMRKYVTAGISQP</sequence>
<dbReference type="GO" id="GO:0016787">
    <property type="term" value="F:hydrolase activity"/>
    <property type="evidence" value="ECO:0007669"/>
    <property type="project" value="UniProtKB-KW"/>
</dbReference>
<keyword evidence="2" id="KW-0378">Hydrolase</keyword>
<dbReference type="AlphaFoldDB" id="A0A7C2FEV7"/>
<dbReference type="Pfam" id="PF03819">
    <property type="entry name" value="MazG"/>
    <property type="match status" value="1"/>
</dbReference>
<dbReference type="SUPFAM" id="SSF101386">
    <property type="entry name" value="all-alpha NTP pyrophosphatases"/>
    <property type="match status" value="1"/>
</dbReference>
<organism evidence="2">
    <name type="scientific">Thermosphaera aggregans</name>
    <dbReference type="NCBI Taxonomy" id="54254"/>
    <lineage>
        <taxon>Archaea</taxon>
        <taxon>Thermoproteota</taxon>
        <taxon>Thermoprotei</taxon>
        <taxon>Desulfurococcales</taxon>
        <taxon>Desulfurococcaceae</taxon>
        <taxon>Thermosphaera</taxon>
    </lineage>
</organism>
<gene>
    <name evidence="2" type="ORF">ENP55_05580</name>
</gene>
<protein>
    <submittedName>
        <fullName evidence="2">Nucleotide pyrophosphohydrolase</fullName>
    </submittedName>
</protein>
<proteinExistence type="predicted"/>
<dbReference type="InterPro" id="IPR004518">
    <property type="entry name" value="MazG-like_dom"/>
</dbReference>
<accession>A0A7C2FEV7</accession>
<reference evidence="2" key="1">
    <citation type="journal article" date="2020" name="mSystems">
        <title>Genome- and Community-Level Interaction Insights into Carbon Utilization and Element Cycling Functions of Hydrothermarchaeota in Hydrothermal Sediment.</title>
        <authorList>
            <person name="Zhou Z."/>
            <person name="Liu Y."/>
            <person name="Xu W."/>
            <person name="Pan J."/>
            <person name="Luo Z.H."/>
            <person name="Li M."/>
        </authorList>
    </citation>
    <scope>NUCLEOTIDE SEQUENCE [LARGE SCALE GENOMIC DNA]</scope>
    <source>
        <strain evidence="2">SpSt-23</strain>
    </source>
</reference>
<dbReference type="CDD" id="cd11535">
    <property type="entry name" value="NTP-PPase_SsMazG"/>
    <property type="match status" value="1"/>
</dbReference>
<dbReference type="EMBL" id="DSJT01000030">
    <property type="protein sequence ID" value="HEF87741.1"/>
    <property type="molecule type" value="Genomic_DNA"/>
</dbReference>
<dbReference type="Gene3D" id="1.10.287.1080">
    <property type="entry name" value="MazG-like"/>
    <property type="match status" value="1"/>
</dbReference>
<comment type="caution">
    <text evidence="2">The sequence shown here is derived from an EMBL/GenBank/DDBJ whole genome shotgun (WGS) entry which is preliminary data.</text>
</comment>
<dbReference type="PANTHER" id="PTHR42702:SF1">
    <property type="entry name" value="REGULATORY PROTEIN FOR BETA-LACTAMASE"/>
    <property type="match status" value="1"/>
</dbReference>